<reference evidence="2" key="2">
    <citation type="submission" date="2016-06" db="EMBL/GenBank/DDBJ databases">
        <title>The genome of a short-lived fish provides insights into sex chromosome evolution and the genetic control of aging.</title>
        <authorList>
            <person name="Reichwald K."/>
            <person name="Felder M."/>
            <person name="Petzold A."/>
            <person name="Koch P."/>
            <person name="Groth M."/>
            <person name="Platzer M."/>
        </authorList>
    </citation>
    <scope>NUCLEOTIDE SEQUENCE</scope>
    <source>
        <tissue evidence="2">Brain</tissue>
    </source>
</reference>
<reference evidence="2" key="1">
    <citation type="submission" date="2016-05" db="EMBL/GenBank/DDBJ databases">
        <authorList>
            <person name="Lavstsen T."/>
            <person name="Jespersen J.S."/>
        </authorList>
    </citation>
    <scope>NUCLEOTIDE SEQUENCE</scope>
    <source>
        <tissue evidence="2">Brain</tissue>
    </source>
</reference>
<proteinExistence type="predicted"/>
<feature type="compositionally biased region" description="Gly residues" evidence="1">
    <location>
        <begin position="11"/>
        <end position="55"/>
    </location>
</feature>
<evidence type="ECO:0000256" key="1">
    <source>
        <dbReference type="SAM" id="MobiDB-lite"/>
    </source>
</evidence>
<feature type="region of interest" description="Disordered" evidence="1">
    <location>
        <begin position="1"/>
        <end position="74"/>
    </location>
</feature>
<dbReference type="EMBL" id="HAEH01007190">
    <property type="protein sequence ID" value="SBR81263.1"/>
    <property type="molecule type" value="Transcribed_RNA"/>
</dbReference>
<protein>
    <submittedName>
        <fullName evidence="2">Uncharacterized protein</fullName>
    </submittedName>
</protein>
<organism evidence="2">
    <name type="scientific">Nothobranchius rachovii</name>
    <name type="common">bluefin notho</name>
    <dbReference type="NCBI Taxonomy" id="451742"/>
    <lineage>
        <taxon>Eukaryota</taxon>
        <taxon>Metazoa</taxon>
        <taxon>Chordata</taxon>
        <taxon>Craniata</taxon>
        <taxon>Vertebrata</taxon>
        <taxon>Euteleostomi</taxon>
        <taxon>Actinopterygii</taxon>
        <taxon>Neopterygii</taxon>
        <taxon>Teleostei</taxon>
        <taxon>Neoteleostei</taxon>
        <taxon>Acanthomorphata</taxon>
        <taxon>Ovalentaria</taxon>
        <taxon>Atherinomorphae</taxon>
        <taxon>Cyprinodontiformes</taxon>
        <taxon>Nothobranchiidae</taxon>
        <taxon>Nothobranchius</taxon>
    </lineage>
</organism>
<evidence type="ECO:0000313" key="2">
    <source>
        <dbReference type="EMBL" id="SBR81263.1"/>
    </source>
</evidence>
<accession>A0A1A8PJ45</accession>
<gene>
    <name evidence="2" type="primary">Nfu_g_1_024991</name>
</gene>
<feature type="non-terminal residue" evidence="2">
    <location>
        <position position="74"/>
    </location>
</feature>
<sequence length="74" mass="7353">GRTPARHTNGGAWGGVREGGGSGARGSGGRGGGKYNGGVGRGGSLLGRRPCGGLGQHTDHNHRTTKTQKMDQGS</sequence>
<feature type="non-terminal residue" evidence="2">
    <location>
        <position position="1"/>
    </location>
</feature>
<dbReference type="AlphaFoldDB" id="A0A1A8PJ45"/>
<name>A0A1A8PJ45_9TELE</name>